<dbReference type="RefSeq" id="WP_014373189.1">
    <property type="nucleotide sequence ID" value="NC_016940.1"/>
</dbReference>
<organism evidence="8 9">
    <name type="scientific">Saprospira grandis (strain Lewin)</name>
    <dbReference type="NCBI Taxonomy" id="984262"/>
    <lineage>
        <taxon>Bacteria</taxon>
        <taxon>Pseudomonadati</taxon>
        <taxon>Bacteroidota</taxon>
        <taxon>Saprospiria</taxon>
        <taxon>Saprospirales</taxon>
        <taxon>Saprospiraceae</taxon>
        <taxon>Saprospira</taxon>
    </lineage>
</organism>
<evidence type="ECO:0000256" key="5">
    <source>
        <dbReference type="ARBA" id="ARBA00023136"/>
    </source>
</evidence>
<evidence type="ECO:0000313" key="8">
    <source>
        <dbReference type="EMBL" id="AFC22940.1"/>
    </source>
</evidence>
<dbReference type="GO" id="GO:0005886">
    <property type="term" value="C:plasma membrane"/>
    <property type="evidence" value="ECO:0007669"/>
    <property type="project" value="UniProtKB-SubCell"/>
</dbReference>
<feature type="transmembrane region" description="Helical" evidence="7">
    <location>
        <begin position="357"/>
        <end position="379"/>
    </location>
</feature>
<keyword evidence="2" id="KW-1003">Cell membrane</keyword>
<name>H6L568_SAPGL</name>
<evidence type="ECO:0000256" key="7">
    <source>
        <dbReference type="SAM" id="Phobius"/>
    </source>
</evidence>
<evidence type="ECO:0000256" key="4">
    <source>
        <dbReference type="ARBA" id="ARBA00022989"/>
    </source>
</evidence>
<evidence type="ECO:0000256" key="6">
    <source>
        <dbReference type="SAM" id="MobiDB-lite"/>
    </source>
</evidence>
<dbReference type="PANTHER" id="PTHR37693:SF1">
    <property type="entry name" value="INTEGRAL MEMBRANE PROTEIN"/>
    <property type="match status" value="1"/>
</dbReference>
<evidence type="ECO:0000256" key="1">
    <source>
        <dbReference type="ARBA" id="ARBA00004651"/>
    </source>
</evidence>
<proteinExistence type="predicted"/>
<keyword evidence="4 7" id="KW-1133">Transmembrane helix</keyword>
<feature type="transmembrane region" description="Helical" evidence="7">
    <location>
        <begin position="30"/>
        <end position="51"/>
    </location>
</feature>
<feature type="transmembrane region" description="Helical" evidence="7">
    <location>
        <begin position="139"/>
        <end position="167"/>
    </location>
</feature>
<keyword evidence="5 7" id="KW-0472">Membrane</keyword>
<evidence type="ECO:0000313" key="9">
    <source>
        <dbReference type="Proteomes" id="UP000007519"/>
    </source>
</evidence>
<dbReference type="InterPro" id="IPR022791">
    <property type="entry name" value="L-PG_synthase/AglD"/>
</dbReference>
<feature type="region of interest" description="Disordered" evidence="6">
    <location>
        <begin position="1"/>
        <end position="20"/>
    </location>
</feature>
<dbReference type="EMBL" id="CP002831">
    <property type="protein sequence ID" value="AFC22940.1"/>
    <property type="molecule type" value="Genomic_DNA"/>
</dbReference>
<dbReference type="Pfam" id="PF03706">
    <property type="entry name" value="LPG_synthase_TM"/>
    <property type="match status" value="1"/>
</dbReference>
<protein>
    <submittedName>
        <fullName evidence="8">Integral membrane protein</fullName>
    </submittedName>
</protein>
<feature type="compositionally biased region" description="Polar residues" evidence="6">
    <location>
        <begin position="1"/>
        <end position="11"/>
    </location>
</feature>
<evidence type="ECO:0000256" key="2">
    <source>
        <dbReference type="ARBA" id="ARBA00022475"/>
    </source>
</evidence>
<sequence length="397" mass="44856">MSVQPSSTEEQSTPKDKQDEALKSISPGRIAIAVAAGLIVIVYLFIQDFSLEDFQKISWNPKTLYWIAGAFFFVLLRHFAYMFRLRTITQGFFSWRKCFEMIFVWEFSSAVTPTSVGGSAVALVALSQEKISPGRTTMIIFYTIVLDTFFYLSSLLLLFSIFGFLIILPGTTSFSEMINQYFGAGFFGAYLFMSIYGSLFFYGVFINAKAVHRVLMAITSLPLLRRFKEGANKMGQDMQLASGELRRQKWQFHLKAFGATAGAWASRFMVLNCLIMAFIANSTDPAVQAHYNSVLIDQQDFSLFVQQVFIVGRQIAMYVIMAIVPTPGGAGAAESSFENFHSDYLPAGGTLLLVMTIFWRFFTYYLYLFIGMIVVPNWIRKLINRNKQEAEAAQPTE</sequence>
<dbReference type="OrthoDB" id="1493331at2"/>
<dbReference type="STRING" id="984262.SGRA_0199"/>
<feature type="transmembrane region" description="Helical" evidence="7">
    <location>
        <begin position="63"/>
        <end position="83"/>
    </location>
</feature>
<dbReference type="Proteomes" id="UP000007519">
    <property type="component" value="Chromosome"/>
</dbReference>
<gene>
    <name evidence="8" type="ordered locus">SGRA_0199</name>
</gene>
<dbReference type="PANTHER" id="PTHR37693">
    <property type="entry name" value="PHOSPHATIDYLGLYCEROL LYSYLTRANSFERASE"/>
    <property type="match status" value="1"/>
</dbReference>
<dbReference type="KEGG" id="sgn:SGRA_0199"/>
<dbReference type="AlphaFoldDB" id="H6L568"/>
<feature type="transmembrane region" description="Helical" evidence="7">
    <location>
        <begin position="187"/>
        <end position="206"/>
    </location>
</feature>
<dbReference type="eggNOG" id="COG0392">
    <property type="taxonomic scope" value="Bacteria"/>
</dbReference>
<keyword evidence="9" id="KW-1185">Reference proteome</keyword>
<reference evidence="8 9" key="1">
    <citation type="journal article" date="2012" name="Stand. Genomic Sci.">
        <title>Complete genome sequencing and analysis of Saprospira grandis str. Lewin, a predatory marine bacterium.</title>
        <authorList>
            <person name="Saw J.H."/>
            <person name="Yuryev A."/>
            <person name="Kanbe M."/>
            <person name="Hou S."/>
            <person name="Young A.G."/>
            <person name="Aizawa S."/>
            <person name="Alam M."/>
        </authorList>
    </citation>
    <scope>NUCLEOTIDE SEQUENCE [LARGE SCALE GENOMIC DNA]</scope>
    <source>
        <strain evidence="8 9">Lewin</strain>
    </source>
</reference>
<dbReference type="HOGENOM" id="CLU_059719_0_0_10"/>
<evidence type="ECO:0000256" key="3">
    <source>
        <dbReference type="ARBA" id="ARBA00022692"/>
    </source>
</evidence>
<accession>H6L568</accession>
<comment type="subcellular location">
    <subcellularLocation>
        <location evidence="1">Cell membrane</location>
        <topology evidence="1">Multi-pass membrane protein</topology>
    </subcellularLocation>
</comment>
<keyword evidence="3 7" id="KW-0812">Transmembrane</keyword>